<feature type="region of interest" description="Disordered" evidence="1">
    <location>
        <begin position="111"/>
        <end position="144"/>
    </location>
</feature>
<feature type="compositionally biased region" description="Low complexity" evidence="1">
    <location>
        <begin position="56"/>
        <end position="75"/>
    </location>
</feature>
<dbReference type="Pfam" id="PF13516">
    <property type="entry name" value="LRR_6"/>
    <property type="match status" value="2"/>
</dbReference>
<comment type="caution">
    <text evidence="3">The sequence shown here is derived from an EMBL/GenBank/DDBJ whole genome shotgun (WGS) entry which is preliminary data.</text>
</comment>
<feature type="compositionally biased region" description="Acidic residues" evidence="1">
    <location>
        <begin position="335"/>
        <end position="344"/>
    </location>
</feature>
<dbReference type="CDD" id="cd01767">
    <property type="entry name" value="UBX"/>
    <property type="match status" value="1"/>
</dbReference>
<dbReference type="Gene3D" id="3.10.20.90">
    <property type="entry name" value="Phosphatidylinositol 3-kinase Catalytic Subunit, Chain A, domain 1"/>
    <property type="match status" value="1"/>
</dbReference>
<keyword evidence="4" id="KW-1185">Reference proteome</keyword>
<feature type="region of interest" description="Disordered" evidence="1">
    <location>
        <begin position="56"/>
        <end position="78"/>
    </location>
</feature>
<dbReference type="AlphaFoldDB" id="A0A1X2IYY0"/>
<dbReference type="STRING" id="90262.A0A1X2IYY0"/>
<dbReference type="Gene3D" id="3.80.10.10">
    <property type="entry name" value="Ribonuclease Inhibitor"/>
    <property type="match status" value="2"/>
</dbReference>
<dbReference type="SUPFAM" id="SSF52047">
    <property type="entry name" value="RNI-like"/>
    <property type="match status" value="1"/>
</dbReference>
<feature type="region of interest" description="Disordered" evidence="1">
    <location>
        <begin position="178"/>
        <end position="221"/>
    </location>
</feature>
<feature type="region of interest" description="Disordered" evidence="1">
    <location>
        <begin position="335"/>
        <end position="383"/>
    </location>
</feature>
<proteinExistence type="predicted"/>
<dbReference type="InterPro" id="IPR006553">
    <property type="entry name" value="Leu-rich_rpt_Cys-con_subtyp"/>
</dbReference>
<dbReference type="InterPro" id="IPR001611">
    <property type="entry name" value="Leu-rich_rpt"/>
</dbReference>
<name>A0A1X2IYY0_9FUNG</name>
<reference evidence="3 4" key="1">
    <citation type="submission" date="2016-07" db="EMBL/GenBank/DDBJ databases">
        <title>Pervasive Adenine N6-methylation of Active Genes in Fungi.</title>
        <authorList>
            <consortium name="DOE Joint Genome Institute"/>
            <person name="Mondo S.J."/>
            <person name="Dannebaum R.O."/>
            <person name="Kuo R.C."/>
            <person name="Labutti K."/>
            <person name="Haridas S."/>
            <person name="Kuo A."/>
            <person name="Salamov A."/>
            <person name="Ahrendt S.R."/>
            <person name="Lipzen A."/>
            <person name="Sullivan W."/>
            <person name="Andreopoulos W.B."/>
            <person name="Clum A."/>
            <person name="Lindquist E."/>
            <person name="Daum C."/>
            <person name="Ramamoorthy G.K."/>
            <person name="Gryganskyi A."/>
            <person name="Culley D."/>
            <person name="Magnuson J.K."/>
            <person name="James T.Y."/>
            <person name="O'Malley M.A."/>
            <person name="Stajich J.E."/>
            <person name="Spatafora J.W."/>
            <person name="Visel A."/>
            <person name="Grigoriev I.V."/>
        </authorList>
    </citation>
    <scope>NUCLEOTIDE SEQUENCE [LARGE SCALE GENOMIC DNA]</scope>
    <source>
        <strain evidence="3 4">NRRL 1336</strain>
    </source>
</reference>
<feature type="domain" description="UBX" evidence="2">
    <location>
        <begin position="221"/>
        <end position="305"/>
    </location>
</feature>
<dbReference type="Pfam" id="PF25372">
    <property type="entry name" value="DUF7885"/>
    <property type="match status" value="1"/>
</dbReference>
<dbReference type="InterPro" id="IPR029071">
    <property type="entry name" value="Ubiquitin-like_domsf"/>
</dbReference>
<dbReference type="PROSITE" id="PS50033">
    <property type="entry name" value="UBX"/>
    <property type="match status" value="1"/>
</dbReference>
<dbReference type="EMBL" id="MCGE01000002">
    <property type="protein sequence ID" value="ORZ24500.1"/>
    <property type="molecule type" value="Genomic_DNA"/>
</dbReference>
<dbReference type="InterPro" id="IPR057207">
    <property type="entry name" value="FBXL15_LRR"/>
</dbReference>
<dbReference type="GO" id="GO:0019005">
    <property type="term" value="C:SCF ubiquitin ligase complex"/>
    <property type="evidence" value="ECO:0007669"/>
    <property type="project" value="TreeGrafter"/>
</dbReference>
<dbReference type="InterPro" id="IPR001012">
    <property type="entry name" value="UBX_dom"/>
</dbReference>
<evidence type="ECO:0000313" key="4">
    <source>
        <dbReference type="Proteomes" id="UP000193560"/>
    </source>
</evidence>
<dbReference type="SUPFAM" id="SSF54236">
    <property type="entry name" value="Ubiquitin-like"/>
    <property type="match status" value="1"/>
</dbReference>
<protein>
    <recommendedName>
        <fullName evidence="2">UBX domain-containing protein</fullName>
    </recommendedName>
</protein>
<evidence type="ECO:0000259" key="2">
    <source>
        <dbReference type="PROSITE" id="PS50033"/>
    </source>
</evidence>
<dbReference type="OrthoDB" id="120976at2759"/>
<sequence>MSFDAKLAYLLNLGFDYEKCLTALGLYDDLQEASNWMLTTQFQDAMAPTTTQCTMPTVPTNSSTQISSSTDISFQDQKELERQRMDVLKRVSESKKQKRLDQQARQRVLNDIKEDRGHAKQLKPIRANAKHQQDPSAATTASTSSYTVAEDIQQTALSHIQQELKKQKKLNQVAKQRVLDDIRMDRQNKQQRKQPQNRQPTTSSSSSAVAPTATSHNDHNARQKTALIQFKLTNGSLVRQSFDGTALLESVYKFVTDQENGSGHPMDSDEHICLVSAFPRRTFGPEEGQISVQDAGFLPNVSLNINRVSTSISATPLGTMEMDENDDGDEEIYSASEDEDEEDDNFIRQPIADPHRSRRRHTDRLPFARQNRVTNPNWSWGRPGHRLGNEEDASIAPALIENTSQQEEEDSVETSRRQNMLTAIEQRRTSLKDNDSNINGVGGANQNKISKDVTSLKETCFSQVAAILSSSSKDTQRLLKNLVCISPDMASLLLSRLMATRKLDRLSLSRLVRHCYLQHVTLDSYVYGTDSLLEELSHANSLIKLVLRGCDLMTDAGIRYLEGLKYLEYLDVSDCKITDKGLKSITKLSSLVYLNLSKTHITDAGLQWFTRTTHCQPHLETLLLTGCKGIKSPCTFSSLQDFTALAHLSLGGTCIGKQEVAPKDMRQLNQSLALLDICRTDITDNDLVQLIAGFGQLKELKLGGCPNITTRGLARFANNMHQLEIIQFPDREHDLDDILIRFKDCPLRYLDLTGFLQVTDVGAQHIAKMTQLQYLSLSGTKVTDEGVAQLKGLQELEKLYLDKTNVTDAGLSQIKGLRLLNTLSLGRTKISNEGLQAMGNVEETNYALQLRTLNLQNCENVSDLGVKALASKKGYNIIYTVNEQLNNLFFIFFIFFILDMVNLSNLNLDHTGVSLQCVNHLKDLVYLKPVRLLGIDKVQDDGMDVM</sequence>
<feature type="compositionally biased region" description="Low complexity" evidence="1">
    <location>
        <begin position="193"/>
        <end position="215"/>
    </location>
</feature>
<dbReference type="Proteomes" id="UP000193560">
    <property type="component" value="Unassembled WGS sequence"/>
</dbReference>
<accession>A0A1X2IYY0</accession>
<dbReference type="GO" id="GO:0031146">
    <property type="term" value="P:SCF-dependent proteasomal ubiquitin-dependent protein catabolic process"/>
    <property type="evidence" value="ECO:0007669"/>
    <property type="project" value="TreeGrafter"/>
</dbReference>
<dbReference type="SUPFAM" id="SSF52075">
    <property type="entry name" value="Outer arm dynein light chain 1"/>
    <property type="match status" value="1"/>
</dbReference>
<dbReference type="PANTHER" id="PTHR13318">
    <property type="entry name" value="PARTNER OF PAIRED, ISOFORM B-RELATED"/>
    <property type="match status" value="1"/>
</dbReference>
<dbReference type="SMART" id="SM00368">
    <property type="entry name" value="LRR_RI"/>
    <property type="match status" value="3"/>
</dbReference>
<evidence type="ECO:0000313" key="3">
    <source>
        <dbReference type="EMBL" id="ORZ24500.1"/>
    </source>
</evidence>
<dbReference type="Pfam" id="PF00789">
    <property type="entry name" value="UBX"/>
    <property type="match status" value="1"/>
</dbReference>
<dbReference type="SMART" id="SM00166">
    <property type="entry name" value="UBX"/>
    <property type="match status" value="1"/>
</dbReference>
<feature type="compositionally biased region" description="Basic and acidic residues" evidence="1">
    <location>
        <begin position="178"/>
        <end position="188"/>
    </location>
</feature>
<gene>
    <name evidence="3" type="ORF">BCR42DRAFT_403073</name>
</gene>
<dbReference type="SMART" id="SM00367">
    <property type="entry name" value="LRR_CC"/>
    <property type="match status" value="8"/>
</dbReference>
<evidence type="ECO:0000256" key="1">
    <source>
        <dbReference type="SAM" id="MobiDB-lite"/>
    </source>
</evidence>
<dbReference type="InterPro" id="IPR032675">
    <property type="entry name" value="LRR_dom_sf"/>
</dbReference>
<organism evidence="3 4">
    <name type="scientific">Absidia repens</name>
    <dbReference type="NCBI Taxonomy" id="90262"/>
    <lineage>
        <taxon>Eukaryota</taxon>
        <taxon>Fungi</taxon>
        <taxon>Fungi incertae sedis</taxon>
        <taxon>Mucoromycota</taxon>
        <taxon>Mucoromycotina</taxon>
        <taxon>Mucoromycetes</taxon>
        <taxon>Mucorales</taxon>
        <taxon>Cunninghamellaceae</taxon>
        <taxon>Absidia</taxon>
    </lineage>
</organism>